<dbReference type="Pfam" id="PF08493">
    <property type="entry name" value="AflR"/>
    <property type="match status" value="1"/>
</dbReference>
<dbReference type="Proteomes" id="UP000777438">
    <property type="component" value="Unassembled WGS sequence"/>
</dbReference>
<evidence type="ECO:0000256" key="3">
    <source>
        <dbReference type="ARBA" id="ARBA00023125"/>
    </source>
</evidence>
<dbReference type="SMART" id="SM00066">
    <property type="entry name" value="GAL4"/>
    <property type="match status" value="1"/>
</dbReference>
<evidence type="ECO:0000259" key="7">
    <source>
        <dbReference type="PROSITE" id="PS50048"/>
    </source>
</evidence>
<keyword evidence="9" id="KW-1185">Reference proteome</keyword>
<dbReference type="OrthoDB" id="2328572at2759"/>
<keyword evidence="3" id="KW-0238">DNA-binding</keyword>
<keyword evidence="5" id="KW-0539">Nucleus</keyword>
<reference evidence="8 9" key="1">
    <citation type="journal article" date="2021" name="Nat. Commun.">
        <title>Genetic determinants of endophytism in the Arabidopsis root mycobiome.</title>
        <authorList>
            <person name="Mesny F."/>
            <person name="Miyauchi S."/>
            <person name="Thiergart T."/>
            <person name="Pickel B."/>
            <person name="Atanasova L."/>
            <person name="Karlsson M."/>
            <person name="Huettel B."/>
            <person name="Barry K.W."/>
            <person name="Haridas S."/>
            <person name="Chen C."/>
            <person name="Bauer D."/>
            <person name="Andreopoulos W."/>
            <person name="Pangilinan J."/>
            <person name="LaButti K."/>
            <person name="Riley R."/>
            <person name="Lipzen A."/>
            <person name="Clum A."/>
            <person name="Drula E."/>
            <person name="Henrissat B."/>
            <person name="Kohler A."/>
            <person name="Grigoriev I.V."/>
            <person name="Martin F.M."/>
            <person name="Hacquard S."/>
        </authorList>
    </citation>
    <scope>NUCLEOTIDE SEQUENCE [LARGE SCALE GENOMIC DNA]</scope>
    <source>
        <strain evidence="8 9">MPI-CAGE-CH-0241</strain>
    </source>
</reference>
<evidence type="ECO:0000256" key="1">
    <source>
        <dbReference type="ARBA" id="ARBA00022723"/>
    </source>
</evidence>
<organism evidence="8 9">
    <name type="scientific">Thelonectria olida</name>
    <dbReference type="NCBI Taxonomy" id="1576542"/>
    <lineage>
        <taxon>Eukaryota</taxon>
        <taxon>Fungi</taxon>
        <taxon>Dikarya</taxon>
        <taxon>Ascomycota</taxon>
        <taxon>Pezizomycotina</taxon>
        <taxon>Sordariomycetes</taxon>
        <taxon>Hypocreomycetidae</taxon>
        <taxon>Hypocreales</taxon>
        <taxon>Nectriaceae</taxon>
        <taxon>Thelonectria</taxon>
    </lineage>
</organism>
<dbReference type="InterPro" id="IPR036864">
    <property type="entry name" value="Zn2-C6_fun-type_DNA-bd_sf"/>
</dbReference>
<keyword evidence="2" id="KW-0805">Transcription regulation</keyword>
<dbReference type="InterPro" id="IPR013700">
    <property type="entry name" value="AflR"/>
</dbReference>
<dbReference type="PRINTS" id="PR00755">
    <property type="entry name" value="AFLATOXINBRP"/>
</dbReference>
<evidence type="ECO:0000256" key="4">
    <source>
        <dbReference type="ARBA" id="ARBA00023163"/>
    </source>
</evidence>
<keyword evidence="1" id="KW-0479">Metal-binding</keyword>
<proteinExistence type="predicted"/>
<dbReference type="InterPro" id="IPR050675">
    <property type="entry name" value="OAF3"/>
</dbReference>
<dbReference type="GO" id="GO:0003677">
    <property type="term" value="F:DNA binding"/>
    <property type="evidence" value="ECO:0007669"/>
    <property type="project" value="UniProtKB-KW"/>
</dbReference>
<evidence type="ECO:0000313" key="8">
    <source>
        <dbReference type="EMBL" id="KAH6880099.1"/>
    </source>
</evidence>
<dbReference type="Gene3D" id="4.10.240.10">
    <property type="entry name" value="Zn(2)-C6 fungal-type DNA-binding domain"/>
    <property type="match status" value="1"/>
</dbReference>
<dbReference type="PANTHER" id="PTHR31069">
    <property type="entry name" value="OLEATE-ACTIVATED TRANSCRIPTION FACTOR 1-RELATED"/>
    <property type="match status" value="1"/>
</dbReference>
<feature type="domain" description="Zn(2)-C6 fungal-type" evidence="7">
    <location>
        <begin position="25"/>
        <end position="55"/>
    </location>
</feature>
<feature type="compositionally biased region" description="Basic residues" evidence="6">
    <location>
        <begin position="60"/>
        <end position="69"/>
    </location>
</feature>
<dbReference type="GO" id="GO:0000981">
    <property type="term" value="F:DNA-binding transcription factor activity, RNA polymerase II-specific"/>
    <property type="evidence" value="ECO:0007669"/>
    <property type="project" value="InterPro"/>
</dbReference>
<evidence type="ECO:0000313" key="9">
    <source>
        <dbReference type="Proteomes" id="UP000777438"/>
    </source>
</evidence>
<dbReference type="Pfam" id="PF00172">
    <property type="entry name" value="Zn_clus"/>
    <property type="match status" value="1"/>
</dbReference>
<feature type="region of interest" description="Disordered" evidence="6">
    <location>
        <begin position="58"/>
        <end position="96"/>
    </location>
</feature>
<evidence type="ECO:0000256" key="2">
    <source>
        <dbReference type="ARBA" id="ARBA00023015"/>
    </source>
</evidence>
<dbReference type="GO" id="GO:0005634">
    <property type="term" value="C:nucleus"/>
    <property type="evidence" value="ECO:0007669"/>
    <property type="project" value="InterPro"/>
</dbReference>
<sequence>MSASQPEPLTPQSQTSLQQFKLRSSCDACGQAKIKCDRGQPACARCVAQGVSCVYGVSRKAGKPPRRRPAAPSPLPSRPVEPETTSVDLTGTGHDGIDMMLGLEGSMAIDSPFSASDAAFQTWFPFDSFGSPGALRAASSDGDTCMSGQSGSSTTASTTATSVAAGRPYCTQEAKGIMRRLYCANPSALISDGMPARILDLGSVLTRNRDVVARLGMLLNCPCARSPHTAMLYSSIVSRVLLWYQQAACNVSTTGVSSSFPPMLAGLATQDTLPSLSTSTTLKAFDAGTGDDSSSVSVLPTPVTVGSFQSEDRRVQTALTNCLILSELRKVGSLIDSFISLGTAASDLQNTGDACPAAGEFSANMVDANLFASLGGWLQTEHRRIVRKARSGISVLDENLGF</sequence>
<keyword evidence="4" id="KW-0804">Transcription</keyword>
<dbReference type="PANTHER" id="PTHR31069:SF31">
    <property type="entry name" value="MONODICTYPHENONE CLUSTER TRANSCRIPTION FACTOR-RELATED"/>
    <property type="match status" value="1"/>
</dbReference>
<dbReference type="GO" id="GO:0008270">
    <property type="term" value="F:zinc ion binding"/>
    <property type="evidence" value="ECO:0007669"/>
    <property type="project" value="InterPro"/>
</dbReference>
<accession>A0A9P8VVN4</accession>
<dbReference type="AlphaFoldDB" id="A0A9P8VVN4"/>
<dbReference type="CDD" id="cd00067">
    <property type="entry name" value="GAL4"/>
    <property type="match status" value="1"/>
</dbReference>
<dbReference type="InterPro" id="IPR001138">
    <property type="entry name" value="Zn2Cys6_DnaBD"/>
</dbReference>
<evidence type="ECO:0000256" key="6">
    <source>
        <dbReference type="SAM" id="MobiDB-lite"/>
    </source>
</evidence>
<dbReference type="PROSITE" id="PS50048">
    <property type="entry name" value="ZN2_CY6_FUNGAL_2"/>
    <property type="match status" value="1"/>
</dbReference>
<dbReference type="SUPFAM" id="SSF57701">
    <property type="entry name" value="Zn2/Cys6 DNA-binding domain"/>
    <property type="match status" value="1"/>
</dbReference>
<protein>
    <recommendedName>
        <fullName evidence="7">Zn(2)-C6 fungal-type domain-containing protein</fullName>
    </recommendedName>
</protein>
<comment type="caution">
    <text evidence="8">The sequence shown here is derived from an EMBL/GenBank/DDBJ whole genome shotgun (WGS) entry which is preliminary data.</text>
</comment>
<dbReference type="GO" id="GO:0045122">
    <property type="term" value="P:aflatoxin biosynthetic process"/>
    <property type="evidence" value="ECO:0007669"/>
    <property type="project" value="InterPro"/>
</dbReference>
<gene>
    <name evidence="8" type="ORF">B0T10DRAFT_565871</name>
</gene>
<name>A0A9P8VVN4_9HYPO</name>
<dbReference type="EMBL" id="JAGPYM010000027">
    <property type="protein sequence ID" value="KAH6880099.1"/>
    <property type="molecule type" value="Genomic_DNA"/>
</dbReference>
<evidence type="ECO:0000256" key="5">
    <source>
        <dbReference type="ARBA" id="ARBA00023242"/>
    </source>
</evidence>